<dbReference type="EMBL" id="ADBL01002025">
    <property type="status" value="NOT_ANNOTATED_CDS"/>
    <property type="molecule type" value="Genomic_DNA"/>
</dbReference>
<accession>A0A0C4E784</accession>
<organism evidence="3 4">
    <name type="scientific">Magnaporthiopsis poae (strain ATCC 64411 / 73-15)</name>
    <name type="common">Kentucky bluegrass fungus</name>
    <name type="synonym">Magnaporthe poae</name>
    <dbReference type="NCBI Taxonomy" id="644358"/>
    <lineage>
        <taxon>Eukaryota</taxon>
        <taxon>Fungi</taxon>
        <taxon>Dikarya</taxon>
        <taxon>Ascomycota</taxon>
        <taxon>Pezizomycotina</taxon>
        <taxon>Sordariomycetes</taxon>
        <taxon>Sordariomycetidae</taxon>
        <taxon>Magnaporthales</taxon>
        <taxon>Magnaporthaceae</taxon>
        <taxon>Magnaporthiopsis</taxon>
    </lineage>
</organism>
<reference evidence="2" key="1">
    <citation type="submission" date="2010-05" db="EMBL/GenBank/DDBJ databases">
        <title>The Genome Sequence of Magnaporthe poae strain ATCC 64411.</title>
        <authorList>
            <consortium name="The Broad Institute Genome Sequencing Platform"/>
            <consortium name="Broad Institute Genome Sequencing Center for Infectious Disease"/>
            <person name="Ma L.-J."/>
            <person name="Dead R."/>
            <person name="Young S."/>
            <person name="Zeng Q."/>
            <person name="Koehrsen M."/>
            <person name="Alvarado L."/>
            <person name="Berlin A."/>
            <person name="Chapman S.B."/>
            <person name="Chen Z."/>
            <person name="Freedman E."/>
            <person name="Gellesch M."/>
            <person name="Goldberg J."/>
            <person name="Griggs A."/>
            <person name="Gujja S."/>
            <person name="Heilman E.R."/>
            <person name="Heiman D."/>
            <person name="Hepburn T."/>
            <person name="Howarth C."/>
            <person name="Jen D."/>
            <person name="Larson L."/>
            <person name="Mehta T."/>
            <person name="Neiman D."/>
            <person name="Pearson M."/>
            <person name="Roberts A."/>
            <person name="Saif S."/>
            <person name="Shea T."/>
            <person name="Shenoy N."/>
            <person name="Sisk P."/>
            <person name="Stolte C."/>
            <person name="Sykes S."/>
            <person name="Walk T."/>
            <person name="White J."/>
            <person name="Yandava C."/>
            <person name="Haas B."/>
            <person name="Nusbaum C."/>
            <person name="Birren B."/>
        </authorList>
    </citation>
    <scope>NUCLEOTIDE SEQUENCE</scope>
    <source>
        <strain evidence="2">ATCC 64411</strain>
    </source>
</reference>
<reference evidence="3" key="4">
    <citation type="journal article" date="2015" name="G3 (Bethesda)">
        <title>Genome sequences of three phytopathogenic species of the Magnaporthaceae family of fungi.</title>
        <authorList>
            <person name="Okagaki L.H."/>
            <person name="Nunes C.C."/>
            <person name="Sailsbery J."/>
            <person name="Clay B."/>
            <person name="Brown D."/>
            <person name="John T."/>
            <person name="Oh Y."/>
            <person name="Young N."/>
            <person name="Fitzgerald M."/>
            <person name="Haas B.J."/>
            <person name="Zeng Q."/>
            <person name="Young S."/>
            <person name="Adiconis X."/>
            <person name="Fan L."/>
            <person name="Levin J.Z."/>
            <person name="Mitchell T.K."/>
            <person name="Okubara P.A."/>
            <person name="Farman M.L."/>
            <person name="Kohn L.M."/>
            <person name="Birren B."/>
            <person name="Ma L.-J."/>
            <person name="Dean R.A."/>
        </authorList>
    </citation>
    <scope>NUCLEOTIDE SEQUENCE</scope>
    <source>
        <strain evidence="3">ATCC 64411 / 73-15</strain>
    </source>
</reference>
<reference evidence="4" key="2">
    <citation type="submission" date="2010-05" db="EMBL/GenBank/DDBJ databases">
        <title>The genome sequence of Magnaporthe poae strain ATCC 64411.</title>
        <authorList>
            <person name="Ma L.-J."/>
            <person name="Dead R."/>
            <person name="Young S."/>
            <person name="Zeng Q."/>
            <person name="Koehrsen M."/>
            <person name="Alvarado L."/>
            <person name="Berlin A."/>
            <person name="Chapman S.B."/>
            <person name="Chen Z."/>
            <person name="Freedman E."/>
            <person name="Gellesch M."/>
            <person name="Goldberg J."/>
            <person name="Griggs A."/>
            <person name="Gujja S."/>
            <person name="Heilman E.R."/>
            <person name="Heiman D."/>
            <person name="Hepburn T."/>
            <person name="Howarth C."/>
            <person name="Jen D."/>
            <person name="Larson L."/>
            <person name="Mehta T."/>
            <person name="Neiman D."/>
            <person name="Pearson M."/>
            <person name="Roberts A."/>
            <person name="Saif S."/>
            <person name="Shea T."/>
            <person name="Shenoy N."/>
            <person name="Sisk P."/>
            <person name="Stolte C."/>
            <person name="Sykes S."/>
            <person name="Walk T."/>
            <person name="White J."/>
            <person name="Yandava C."/>
            <person name="Haas B."/>
            <person name="Nusbaum C."/>
            <person name="Birren B."/>
        </authorList>
    </citation>
    <scope>NUCLEOTIDE SEQUENCE [LARGE SCALE GENOMIC DNA]</scope>
    <source>
        <strain evidence="4">ATCC 64411 / 73-15</strain>
    </source>
</reference>
<evidence type="ECO:0000313" key="2">
    <source>
        <dbReference type="EMBL" id="KLU89416.1"/>
    </source>
</evidence>
<dbReference type="VEuPathDB" id="FungiDB:MAPG_08387"/>
<protein>
    <submittedName>
        <fullName evidence="2 3">Uncharacterized protein</fullName>
    </submittedName>
</protein>
<feature type="region of interest" description="Disordered" evidence="1">
    <location>
        <begin position="1"/>
        <end position="113"/>
    </location>
</feature>
<sequence>MDPRRPNMPPSGQDQGRQGQRQVQPQPSQSQPQPQPPQSHQPPRRYRYTAHGQSRISPLMPVYGDAQTQQVFPFDLPSRPAPGNGQPSSPPPSSGQQQQQTVTASPTGESPYPSDRTYLFILANELWCYCPEPRPHSFFVGHDPELVSDDEEVDLFYQASGIAAAKGMYVADERSVVAQSCPAPAYAPGRVDRDLWRCNRWVSGMCMYDGWTLFLGTSCYGCAASGQLYAPKQGYMSGYPGYRSGHDGQ</sequence>
<name>A0A0C4E784_MAGP6</name>
<dbReference type="OrthoDB" id="10484839at2759"/>
<dbReference type="Proteomes" id="UP000011715">
    <property type="component" value="Unassembled WGS sequence"/>
</dbReference>
<evidence type="ECO:0000256" key="1">
    <source>
        <dbReference type="SAM" id="MobiDB-lite"/>
    </source>
</evidence>
<reference evidence="2" key="3">
    <citation type="submission" date="2011-03" db="EMBL/GenBank/DDBJ databases">
        <title>Annotation of Magnaporthe poae ATCC 64411.</title>
        <authorList>
            <person name="Ma L.-J."/>
            <person name="Dead R."/>
            <person name="Young S.K."/>
            <person name="Zeng Q."/>
            <person name="Gargeya S."/>
            <person name="Fitzgerald M."/>
            <person name="Haas B."/>
            <person name="Abouelleil A."/>
            <person name="Alvarado L."/>
            <person name="Arachchi H.M."/>
            <person name="Berlin A."/>
            <person name="Brown A."/>
            <person name="Chapman S.B."/>
            <person name="Chen Z."/>
            <person name="Dunbar C."/>
            <person name="Freedman E."/>
            <person name="Gearin G."/>
            <person name="Gellesch M."/>
            <person name="Goldberg J."/>
            <person name="Griggs A."/>
            <person name="Gujja S."/>
            <person name="Heiman D."/>
            <person name="Howarth C."/>
            <person name="Larson L."/>
            <person name="Lui A."/>
            <person name="MacDonald P.J.P."/>
            <person name="Mehta T."/>
            <person name="Montmayeur A."/>
            <person name="Murphy C."/>
            <person name="Neiman D."/>
            <person name="Pearson M."/>
            <person name="Priest M."/>
            <person name="Roberts A."/>
            <person name="Saif S."/>
            <person name="Shea T."/>
            <person name="Shenoy N."/>
            <person name="Sisk P."/>
            <person name="Stolte C."/>
            <person name="Sykes S."/>
            <person name="Yandava C."/>
            <person name="Wortman J."/>
            <person name="Nusbaum C."/>
            <person name="Birren B."/>
        </authorList>
    </citation>
    <scope>NUCLEOTIDE SEQUENCE</scope>
    <source>
        <strain evidence="2">ATCC 64411</strain>
    </source>
</reference>
<proteinExistence type="predicted"/>
<gene>
    <name evidence="2" type="ORF">MAPG_08387</name>
</gene>
<dbReference type="eggNOG" id="ENOG502T758">
    <property type="taxonomic scope" value="Eukaryota"/>
</dbReference>
<dbReference type="AlphaFoldDB" id="A0A0C4E784"/>
<evidence type="ECO:0000313" key="4">
    <source>
        <dbReference type="Proteomes" id="UP000011715"/>
    </source>
</evidence>
<keyword evidence="4" id="KW-1185">Reference proteome</keyword>
<reference evidence="3" key="5">
    <citation type="submission" date="2015-06" db="UniProtKB">
        <authorList>
            <consortium name="EnsemblFungi"/>
        </authorList>
    </citation>
    <scope>IDENTIFICATION</scope>
    <source>
        <strain evidence="3">ATCC 64411</strain>
    </source>
</reference>
<dbReference type="EMBL" id="GL876973">
    <property type="protein sequence ID" value="KLU89416.1"/>
    <property type="molecule type" value="Genomic_DNA"/>
</dbReference>
<evidence type="ECO:0000313" key="3">
    <source>
        <dbReference type="EnsemblFungi" id="MAPG_08387T0"/>
    </source>
</evidence>
<feature type="compositionally biased region" description="Low complexity" evidence="1">
    <location>
        <begin position="10"/>
        <end position="32"/>
    </location>
</feature>
<dbReference type="EnsemblFungi" id="MAPG_08387T0">
    <property type="protein sequence ID" value="MAPG_08387T0"/>
    <property type="gene ID" value="MAPG_08387"/>
</dbReference>